<organism evidence="10 11">
    <name type="scientific">Geranomyces variabilis</name>
    <dbReference type="NCBI Taxonomy" id="109894"/>
    <lineage>
        <taxon>Eukaryota</taxon>
        <taxon>Fungi</taxon>
        <taxon>Fungi incertae sedis</taxon>
        <taxon>Chytridiomycota</taxon>
        <taxon>Chytridiomycota incertae sedis</taxon>
        <taxon>Chytridiomycetes</taxon>
        <taxon>Spizellomycetales</taxon>
        <taxon>Powellomycetaceae</taxon>
        <taxon>Geranomyces</taxon>
    </lineage>
</organism>
<protein>
    <recommendedName>
        <fullName evidence="9">Cytochrome b5 heme-binding domain-containing protein</fullName>
    </recommendedName>
</protein>
<keyword evidence="4 8" id="KW-1133">Transmembrane helix</keyword>
<dbReference type="InterPro" id="IPR012171">
    <property type="entry name" value="Fatty_acid_desaturase"/>
</dbReference>
<keyword evidence="5" id="KW-0560">Oxidoreductase</keyword>
<evidence type="ECO:0000313" key="10">
    <source>
        <dbReference type="EMBL" id="KAJ3180009.1"/>
    </source>
</evidence>
<evidence type="ECO:0000256" key="5">
    <source>
        <dbReference type="ARBA" id="ARBA00023002"/>
    </source>
</evidence>
<feature type="domain" description="Cytochrome b5 heme-binding" evidence="9">
    <location>
        <begin position="15"/>
        <end position="99"/>
    </location>
</feature>
<reference evidence="10" key="1">
    <citation type="submission" date="2020-05" db="EMBL/GenBank/DDBJ databases">
        <title>Phylogenomic resolution of chytrid fungi.</title>
        <authorList>
            <person name="Stajich J.E."/>
            <person name="Amses K."/>
            <person name="Simmons R."/>
            <person name="Seto K."/>
            <person name="Myers J."/>
            <person name="Bonds A."/>
            <person name="Quandt C.A."/>
            <person name="Barry K."/>
            <person name="Liu P."/>
            <person name="Grigoriev I."/>
            <person name="Longcore J.E."/>
            <person name="James T.Y."/>
        </authorList>
    </citation>
    <scope>NUCLEOTIDE SEQUENCE</scope>
    <source>
        <strain evidence="10">JEL0379</strain>
    </source>
</reference>
<accession>A0AAD5TLX1</accession>
<sequence length="459" mass="51147">MGRQQQASSAGADGPRAFTWEEVEKSVPIKGNATTVSTDPVYTVINEKVYDLSGDFFSWHPGGGVAFSQLGKDATGAFDVFHPPETKEILANFYVGDLKESDRGRDSGSFAEDVHELRKIIDKSGWYKSSKLWYARTVAQTFALWGAGIYLMAKHGDNLWAVLASGALIALFWQQCGWLSHDSCHNQLFTSRLHNDVFGYVLGNMAQGFSISWWKHKHCTHHSVPNVHSGDPDIDTLPFLAWSEHALEGFADLSDTGLAKFFVSYQPILYFPLLSVARLNWAISSLSWNAHDMRKHGKVFPTRSAVELATLAVHWVWWIGAGVYFLKPAYAAIWFATSQMICGVLLAAVFSVNHNGMPVYTKAEANGINFYELAILTGRDVHLSTFNNWFTGGLNMQIEHHMFPNVPRHNLPYLTEHVKRICAKNGVPYHETSLMTGISEVVGRLAVVSKGARSKVHVQ</sequence>
<feature type="transmembrane region" description="Helical" evidence="8">
    <location>
        <begin position="308"/>
        <end position="326"/>
    </location>
</feature>
<name>A0AAD5TLX1_9FUNG</name>
<feature type="transmembrane region" description="Helical" evidence="8">
    <location>
        <begin position="133"/>
        <end position="153"/>
    </location>
</feature>
<evidence type="ECO:0000313" key="11">
    <source>
        <dbReference type="Proteomes" id="UP001212152"/>
    </source>
</evidence>
<dbReference type="AlphaFoldDB" id="A0AAD5TLX1"/>
<dbReference type="InterPro" id="IPR001199">
    <property type="entry name" value="Cyt_B5-like_heme/steroid-bd"/>
</dbReference>
<dbReference type="GO" id="GO:0016020">
    <property type="term" value="C:membrane"/>
    <property type="evidence" value="ECO:0007669"/>
    <property type="project" value="UniProtKB-SubCell"/>
</dbReference>
<keyword evidence="6" id="KW-0443">Lipid metabolism</keyword>
<dbReference type="PIRSF" id="PIRSF015921">
    <property type="entry name" value="FA_sphinglp_des"/>
    <property type="match status" value="1"/>
</dbReference>
<evidence type="ECO:0000256" key="4">
    <source>
        <dbReference type="ARBA" id="ARBA00022989"/>
    </source>
</evidence>
<evidence type="ECO:0000256" key="8">
    <source>
        <dbReference type="SAM" id="Phobius"/>
    </source>
</evidence>
<dbReference type="GO" id="GO:0016717">
    <property type="term" value="F:oxidoreductase activity, acting on paired donors, with oxidation of a pair of donors resulting in the reduction of molecular oxygen to two molecules of water"/>
    <property type="evidence" value="ECO:0007669"/>
    <property type="project" value="TreeGrafter"/>
</dbReference>
<dbReference type="Pfam" id="PF00487">
    <property type="entry name" value="FA_desaturase"/>
    <property type="match status" value="1"/>
</dbReference>
<keyword evidence="7 8" id="KW-0472">Membrane</keyword>
<evidence type="ECO:0000256" key="6">
    <source>
        <dbReference type="ARBA" id="ARBA00023098"/>
    </source>
</evidence>
<dbReference type="PANTHER" id="PTHR19353">
    <property type="entry name" value="FATTY ACID DESATURASE 2"/>
    <property type="match status" value="1"/>
</dbReference>
<dbReference type="EMBL" id="JADGJQ010000018">
    <property type="protein sequence ID" value="KAJ3180009.1"/>
    <property type="molecule type" value="Genomic_DNA"/>
</dbReference>
<dbReference type="GO" id="GO:0006629">
    <property type="term" value="P:lipid metabolic process"/>
    <property type="evidence" value="ECO:0007669"/>
    <property type="project" value="UniProtKB-KW"/>
</dbReference>
<dbReference type="Gene3D" id="3.10.120.10">
    <property type="entry name" value="Cytochrome b5-like heme/steroid binding domain"/>
    <property type="match status" value="1"/>
</dbReference>
<dbReference type="SUPFAM" id="SSF55856">
    <property type="entry name" value="Cytochrome b5-like heme/steroid binding domain"/>
    <property type="match status" value="1"/>
</dbReference>
<dbReference type="Pfam" id="PF00173">
    <property type="entry name" value="Cyt-b5"/>
    <property type="match status" value="1"/>
</dbReference>
<dbReference type="CDD" id="cd03506">
    <property type="entry name" value="Delta6-FADS-like"/>
    <property type="match status" value="1"/>
</dbReference>
<feature type="transmembrane region" description="Helical" evidence="8">
    <location>
        <begin position="332"/>
        <end position="352"/>
    </location>
</feature>
<evidence type="ECO:0000259" key="9">
    <source>
        <dbReference type="PROSITE" id="PS50255"/>
    </source>
</evidence>
<dbReference type="PROSITE" id="PS50255">
    <property type="entry name" value="CYTOCHROME_B5_2"/>
    <property type="match status" value="1"/>
</dbReference>
<feature type="transmembrane region" description="Helical" evidence="8">
    <location>
        <begin position="159"/>
        <end position="176"/>
    </location>
</feature>
<evidence type="ECO:0000256" key="7">
    <source>
        <dbReference type="ARBA" id="ARBA00023136"/>
    </source>
</evidence>
<gene>
    <name evidence="10" type="ORF">HDU87_002232</name>
</gene>
<evidence type="ECO:0000256" key="2">
    <source>
        <dbReference type="ARBA" id="ARBA00009295"/>
    </source>
</evidence>
<proteinExistence type="inferred from homology"/>
<comment type="similarity">
    <text evidence="2">Belongs to the fatty acid desaturase type 1 family.</text>
</comment>
<comment type="caution">
    <text evidence="10">The sequence shown here is derived from an EMBL/GenBank/DDBJ whole genome shotgun (WGS) entry which is preliminary data.</text>
</comment>
<evidence type="ECO:0000256" key="1">
    <source>
        <dbReference type="ARBA" id="ARBA00004141"/>
    </source>
</evidence>
<evidence type="ECO:0000256" key="3">
    <source>
        <dbReference type="ARBA" id="ARBA00022692"/>
    </source>
</evidence>
<dbReference type="InterPro" id="IPR005804">
    <property type="entry name" value="FA_desaturase_dom"/>
</dbReference>
<dbReference type="SMART" id="SM01117">
    <property type="entry name" value="Cyt-b5"/>
    <property type="match status" value="1"/>
</dbReference>
<keyword evidence="3 8" id="KW-0812">Transmembrane</keyword>
<dbReference type="Proteomes" id="UP001212152">
    <property type="component" value="Unassembled WGS sequence"/>
</dbReference>
<comment type="subcellular location">
    <subcellularLocation>
        <location evidence="1">Membrane</location>
        <topology evidence="1">Multi-pass membrane protein</topology>
    </subcellularLocation>
</comment>
<dbReference type="InterPro" id="IPR036400">
    <property type="entry name" value="Cyt_B5-like_heme/steroid_sf"/>
</dbReference>
<keyword evidence="11" id="KW-1185">Reference proteome</keyword>
<dbReference type="PANTHER" id="PTHR19353:SF88">
    <property type="entry name" value="DELTA(5) FATTY ACID DESATURASE FAT-4"/>
    <property type="match status" value="1"/>
</dbReference>